<dbReference type="Proteomes" id="UP000652013">
    <property type="component" value="Unassembled WGS sequence"/>
</dbReference>
<keyword evidence="2" id="KW-1185">Reference proteome</keyword>
<dbReference type="RefSeq" id="WP_203941473.1">
    <property type="nucleotide sequence ID" value="NZ_BAAAGJ010000014.1"/>
</dbReference>
<evidence type="ECO:0000313" key="2">
    <source>
        <dbReference type="Proteomes" id="UP000652013"/>
    </source>
</evidence>
<proteinExistence type="predicted"/>
<organism evidence="1 2">
    <name type="scientific">Spirilliplanes yamanashiensis</name>
    <dbReference type="NCBI Taxonomy" id="42233"/>
    <lineage>
        <taxon>Bacteria</taxon>
        <taxon>Bacillati</taxon>
        <taxon>Actinomycetota</taxon>
        <taxon>Actinomycetes</taxon>
        <taxon>Micromonosporales</taxon>
        <taxon>Micromonosporaceae</taxon>
        <taxon>Spirilliplanes</taxon>
    </lineage>
</organism>
<accession>A0A8J4DMK5</accession>
<gene>
    <name evidence="1" type="ORF">Sya03_56510</name>
</gene>
<sequence>MRGGVASLPPASPGVVSAGYLGSHWRLAAVTDRRGTTAIPASVGAWLELAADGTLLASDGVNVINGHVTGAGAGFDVYEAITTLVGYAGDNPAEVAAVTGIHAVTSGPPVTSSAPGDGSQAPPVHVTVLASDGEQLTVQGSGVRLTFVRTGPAGRLDMKPVPAESRSAG</sequence>
<dbReference type="EMBL" id="BOOY01000039">
    <property type="protein sequence ID" value="GIJ06299.1"/>
    <property type="molecule type" value="Genomic_DNA"/>
</dbReference>
<protein>
    <submittedName>
        <fullName evidence="1">Uncharacterized protein</fullName>
    </submittedName>
</protein>
<evidence type="ECO:0000313" key="1">
    <source>
        <dbReference type="EMBL" id="GIJ06299.1"/>
    </source>
</evidence>
<name>A0A8J4DMK5_9ACTN</name>
<reference evidence="1" key="1">
    <citation type="submission" date="2021-01" db="EMBL/GenBank/DDBJ databases">
        <title>Whole genome shotgun sequence of Spirilliplanes yamanashiensis NBRC 15828.</title>
        <authorList>
            <person name="Komaki H."/>
            <person name="Tamura T."/>
        </authorList>
    </citation>
    <scope>NUCLEOTIDE SEQUENCE</scope>
    <source>
        <strain evidence="1">NBRC 15828</strain>
    </source>
</reference>
<comment type="caution">
    <text evidence="1">The sequence shown here is derived from an EMBL/GenBank/DDBJ whole genome shotgun (WGS) entry which is preliminary data.</text>
</comment>
<dbReference type="AlphaFoldDB" id="A0A8J4DMK5"/>